<evidence type="ECO:0000259" key="2">
    <source>
        <dbReference type="Pfam" id="PF13568"/>
    </source>
</evidence>
<feature type="chain" id="PRO_5047350692" evidence="1">
    <location>
        <begin position="21"/>
        <end position="196"/>
    </location>
</feature>
<reference evidence="3 4" key="1">
    <citation type="submission" date="2022-03" db="EMBL/GenBank/DDBJ databases">
        <title>Chryseobacterium sp. isolated from particulate matters in swine house.</title>
        <authorList>
            <person name="Won M."/>
            <person name="Kim S.-J."/>
            <person name="Kwon S.-W."/>
        </authorList>
    </citation>
    <scope>NUCLEOTIDE SEQUENCE [LARGE SCALE GENOMIC DNA]</scope>
    <source>
        <strain evidence="3 4">SC2-2</strain>
    </source>
</reference>
<keyword evidence="1" id="KW-0732">Signal</keyword>
<feature type="domain" description="Outer membrane protein beta-barrel" evidence="2">
    <location>
        <begin position="60"/>
        <end position="192"/>
    </location>
</feature>
<keyword evidence="4" id="KW-1185">Reference proteome</keyword>
<evidence type="ECO:0000256" key="1">
    <source>
        <dbReference type="SAM" id="SignalP"/>
    </source>
</evidence>
<dbReference type="RefSeq" id="WP_243548589.1">
    <property type="nucleotide sequence ID" value="NZ_CP094532.1"/>
</dbReference>
<evidence type="ECO:0000313" key="3">
    <source>
        <dbReference type="EMBL" id="UOE40619.1"/>
    </source>
</evidence>
<evidence type="ECO:0000313" key="4">
    <source>
        <dbReference type="Proteomes" id="UP000831460"/>
    </source>
</evidence>
<organism evidence="3 4">
    <name type="scientific">Chryseobacterium suipulveris</name>
    <dbReference type="NCBI Taxonomy" id="2929800"/>
    <lineage>
        <taxon>Bacteria</taxon>
        <taxon>Pseudomonadati</taxon>
        <taxon>Bacteroidota</taxon>
        <taxon>Flavobacteriia</taxon>
        <taxon>Flavobacteriales</taxon>
        <taxon>Weeksellaceae</taxon>
        <taxon>Chryseobacterium group</taxon>
        <taxon>Chryseobacterium</taxon>
    </lineage>
</organism>
<dbReference type="Proteomes" id="UP000831460">
    <property type="component" value="Chromosome"/>
</dbReference>
<gene>
    <name evidence="3" type="ORF">MTP09_12020</name>
</gene>
<dbReference type="EMBL" id="CP094532">
    <property type="protein sequence ID" value="UOE40619.1"/>
    <property type="molecule type" value="Genomic_DNA"/>
</dbReference>
<sequence>MKKLHLTLIALLFSFTCLKAQDYKHQIKVGVGDGTMLSTGDLFINAFDAIILPITGVTREDNYSTSYPYIFVDYRYGLSEIVGLGLQVGFMGIKNEATIKNINNGSTKNMTYNSSYVAVMPGVDVRYYQNNKFKLYGNAMLGMLFMNRETDTGKQDVTGFMFQVNPIGASYGDKIAVFAEAGFGISIANLGVRFGL</sequence>
<protein>
    <submittedName>
        <fullName evidence="3">Outer membrane beta-barrel protein</fullName>
    </submittedName>
</protein>
<dbReference type="Pfam" id="PF13568">
    <property type="entry name" value="OMP_b-brl_2"/>
    <property type="match status" value="1"/>
</dbReference>
<feature type="signal peptide" evidence="1">
    <location>
        <begin position="1"/>
        <end position="20"/>
    </location>
</feature>
<accession>A0ABY4BPC4</accession>
<proteinExistence type="predicted"/>
<dbReference type="InterPro" id="IPR025665">
    <property type="entry name" value="Beta-barrel_OMP_2"/>
</dbReference>
<name>A0ABY4BPC4_9FLAO</name>